<dbReference type="PROSITE" id="PS50835">
    <property type="entry name" value="IG_LIKE"/>
    <property type="match status" value="1"/>
</dbReference>
<reference evidence="6" key="2">
    <citation type="submission" date="2025-09" db="UniProtKB">
        <authorList>
            <consortium name="Ensembl"/>
        </authorList>
    </citation>
    <scope>IDENTIFICATION</scope>
</reference>
<evidence type="ECO:0000256" key="1">
    <source>
        <dbReference type="ARBA" id="ARBA00022729"/>
    </source>
</evidence>
<dbReference type="SMART" id="SM00409">
    <property type="entry name" value="IG"/>
    <property type="match status" value="4"/>
</dbReference>
<dbReference type="SUPFAM" id="SSF48726">
    <property type="entry name" value="Immunoglobulin"/>
    <property type="match status" value="4"/>
</dbReference>
<dbReference type="Proteomes" id="UP000694380">
    <property type="component" value="Unplaced"/>
</dbReference>
<dbReference type="Pfam" id="PF13895">
    <property type="entry name" value="Ig_2"/>
    <property type="match status" value="2"/>
</dbReference>
<feature type="compositionally biased region" description="Polar residues" evidence="4">
    <location>
        <begin position="409"/>
        <end position="418"/>
    </location>
</feature>
<dbReference type="AlphaFoldDB" id="A0A8C3HYG3"/>
<dbReference type="PANTHER" id="PTHR11738">
    <property type="entry name" value="MHC CLASS I NK CELL RECEPTOR"/>
    <property type="match status" value="1"/>
</dbReference>
<evidence type="ECO:0000313" key="6">
    <source>
        <dbReference type="Ensembl" id="ENSCPBP00000025600.1"/>
    </source>
</evidence>
<keyword evidence="7" id="KW-1185">Reference proteome</keyword>
<evidence type="ECO:0000256" key="4">
    <source>
        <dbReference type="SAM" id="MobiDB-lite"/>
    </source>
</evidence>
<name>A0A8C3HYG3_CHRPI</name>
<feature type="region of interest" description="Disordered" evidence="4">
    <location>
        <begin position="409"/>
        <end position="429"/>
    </location>
</feature>
<keyword evidence="3" id="KW-0393">Immunoglobulin domain</keyword>
<dbReference type="InterPro" id="IPR036179">
    <property type="entry name" value="Ig-like_dom_sf"/>
</dbReference>
<evidence type="ECO:0000313" key="7">
    <source>
        <dbReference type="Proteomes" id="UP000694380"/>
    </source>
</evidence>
<dbReference type="InterPro" id="IPR050412">
    <property type="entry name" value="Ig-like_Receptors_ImmuneReg"/>
</dbReference>
<protein>
    <recommendedName>
        <fullName evidence="5">Ig-like domain-containing protein</fullName>
    </recommendedName>
</protein>
<dbReference type="InterPro" id="IPR003599">
    <property type="entry name" value="Ig_sub"/>
</dbReference>
<dbReference type="InterPro" id="IPR003598">
    <property type="entry name" value="Ig_sub2"/>
</dbReference>
<reference evidence="6" key="1">
    <citation type="submission" date="2025-08" db="UniProtKB">
        <authorList>
            <consortium name="Ensembl"/>
        </authorList>
    </citation>
    <scope>IDENTIFICATION</scope>
</reference>
<dbReference type="PANTHER" id="PTHR11738:SF186">
    <property type="entry name" value="OSTEOCLAST-ASSOCIATED IMMUNOGLOBULIN-LIKE RECEPTOR"/>
    <property type="match status" value="1"/>
</dbReference>
<keyword evidence="1" id="KW-0732">Signal</keyword>
<dbReference type="InterPro" id="IPR013783">
    <property type="entry name" value="Ig-like_fold"/>
</dbReference>
<sequence length="463" mass="50323">TRNLLSPVLCLSPHLDRQGGPYPKPSISVSPGGVIPVGGNVTIRCRNQHLGMKFLLYKAGVGNYLTYTDPAGSEAEFPITSARREQSGNYTCRYSHRTGPAAYSEPSDPVQIIVAGEGYPKPSISLRPSGGVAPGGAVTIRCRGSHQNVRFHLYKDGNPNALQDMEPAGDVTEFPIHSVSWRDAGSYSCYYHKKSNRFIWSHPSDPVELVVAEESYPKPSISVSPGGVIPMGGNVTIRYRHQCLGMRFLLYKAGDGNYPNYTDPAGSEAEFPITSARREHGGSYTCRYSNRTDPAAYSEPSDPVQIIVAGHEFLKPTIWVRPSRVVALGGSVTIRCAGLYPGMEFFLRKAGQPNPQVRTVPDGTVAEFPIPSVRSSRCQYSTQLDPPIWSHPSDSVELVVAGERPVSWSESKANSADKTSAGPHSTLRCSNRNIGTVPIKAGHLVTLLRTANKDATRGWLKTE</sequence>
<dbReference type="InterPro" id="IPR007110">
    <property type="entry name" value="Ig-like_dom"/>
</dbReference>
<dbReference type="Gene3D" id="2.60.40.10">
    <property type="entry name" value="Immunoglobulins"/>
    <property type="match status" value="4"/>
</dbReference>
<keyword evidence="2" id="KW-1015">Disulfide bond</keyword>
<dbReference type="FunFam" id="2.60.40.10:FF:000049">
    <property type="entry name" value="Leukocyte immunoglobulin-like receptor subfamily B member 1"/>
    <property type="match status" value="4"/>
</dbReference>
<dbReference type="GeneTree" id="ENSGT01150000286974"/>
<feature type="domain" description="Ig-like" evidence="5">
    <location>
        <begin position="122"/>
        <end position="189"/>
    </location>
</feature>
<accession>A0A8C3HYG3</accession>
<organism evidence="6 7">
    <name type="scientific">Chrysemys picta bellii</name>
    <name type="common">Western painted turtle</name>
    <name type="synonym">Emys bellii</name>
    <dbReference type="NCBI Taxonomy" id="8478"/>
    <lineage>
        <taxon>Eukaryota</taxon>
        <taxon>Metazoa</taxon>
        <taxon>Chordata</taxon>
        <taxon>Craniata</taxon>
        <taxon>Vertebrata</taxon>
        <taxon>Euteleostomi</taxon>
        <taxon>Archelosauria</taxon>
        <taxon>Testudinata</taxon>
        <taxon>Testudines</taxon>
        <taxon>Cryptodira</taxon>
        <taxon>Durocryptodira</taxon>
        <taxon>Testudinoidea</taxon>
        <taxon>Emydidae</taxon>
        <taxon>Chrysemys</taxon>
    </lineage>
</organism>
<proteinExistence type="predicted"/>
<dbReference type="Ensembl" id="ENSCPBT00000030152.1">
    <property type="protein sequence ID" value="ENSCPBP00000025600.1"/>
    <property type="gene ID" value="ENSCPBG00000018139.1"/>
</dbReference>
<evidence type="ECO:0000256" key="3">
    <source>
        <dbReference type="ARBA" id="ARBA00023319"/>
    </source>
</evidence>
<dbReference type="SMART" id="SM00408">
    <property type="entry name" value="IGc2"/>
    <property type="match status" value="2"/>
</dbReference>
<evidence type="ECO:0000259" key="5">
    <source>
        <dbReference type="PROSITE" id="PS50835"/>
    </source>
</evidence>
<evidence type="ECO:0000256" key="2">
    <source>
        <dbReference type="ARBA" id="ARBA00023157"/>
    </source>
</evidence>
<dbReference type="GO" id="GO:0002764">
    <property type="term" value="P:immune response-regulating signaling pathway"/>
    <property type="evidence" value="ECO:0007669"/>
    <property type="project" value="TreeGrafter"/>
</dbReference>